<evidence type="ECO:0000256" key="1">
    <source>
        <dbReference type="ARBA" id="ARBA00022801"/>
    </source>
</evidence>
<dbReference type="RefSeq" id="WP_190307711.1">
    <property type="nucleotide sequence ID" value="NZ_JACNYK010000001.1"/>
</dbReference>
<comment type="caution">
    <text evidence="2">The sequence shown here is derived from an EMBL/GenBank/DDBJ whole genome shotgun (WGS) entry which is preliminary data.</text>
</comment>
<keyword evidence="1" id="KW-0378">Hydrolase</keyword>
<dbReference type="Proteomes" id="UP000606494">
    <property type="component" value="Unassembled WGS sequence"/>
</dbReference>
<dbReference type="EMBL" id="JACNYK010000001">
    <property type="protein sequence ID" value="MBD1424582.1"/>
    <property type="molecule type" value="Genomic_DNA"/>
</dbReference>
<dbReference type="Gene3D" id="3.30.379.10">
    <property type="entry name" value="Chitobiase/beta-hexosaminidase domain 2-like"/>
    <property type="match status" value="1"/>
</dbReference>
<evidence type="ECO:0008006" key="4">
    <source>
        <dbReference type="Google" id="ProtNLM"/>
    </source>
</evidence>
<evidence type="ECO:0000313" key="2">
    <source>
        <dbReference type="EMBL" id="MBD1424582.1"/>
    </source>
</evidence>
<protein>
    <recommendedName>
        <fullName evidence="4">Beta-hexosaminidase bacterial type N-terminal domain-containing protein</fullName>
    </recommendedName>
</protein>
<evidence type="ECO:0000313" key="3">
    <source>
        <dbReference type="Proteomes" id="UP000606494"/>
    </source>
</evidence>
<sequence>MMKFFLKYIFLFCVFGLMGRNALSAEPIRVLYAENEVVNQQRLQYAVNKLTVATQKPSAVFRFGETALQKGDLLLGVLGTTARWQELVPAKLLDDLKNKESFVIYRKDSTSPLIIVGKDETGVLYGCEQALENTFYANKPVSYTDAPEMVLRGTAIGLQKTEYLPGRDVYEYPYTEDLFPWFYDKELWVQYLDMMLENRYNTLYLWNGHPFSSLVKLKDYPYALEVDDETFAKNEEIYRFLTEEANKRGIWVIQMFYNILLPKPFADKHGLKTQERNRVITPLISDYTRKSIAAFVEKYPNVGLLVTLGEAMEGVGQDDIDWFTKTIIPGVKDGLNAIQSELEPPIILRAHDTDAPAVMKAALPIYQNLYTSAKFNGEALTTYETRGKWAELHQTLGSIGTVHIQNVHILANLEPFRYAAPDFIQKSVKSMHDIHFSNGLHLYPQASYWDWPYTADKTDERLLQVERDWMWYKAWARYAWKAARPENKEKIYWSSLLSNYYGLPEKDATNLLVALDEVGEISPKILRRFGITDGNRQTSSLGMLMTQLINPYRYGLFTLLYESEAPEGEMIIEYAEKQFKGEQHVGETPMRVADEIVAHANKAVQAIQGIQQSAHKNQEEFQRLINDVYIHQALAEHYSSKVKAAIQLLEYKYTEDVESLRKALPDFEKSVDAYKKLTALTTDSYLYANSMQTKQRKIPMRGVDATFKHWTEMLPVFETELHNFQQAIDSIASTAGQPKKERKLLNEKEVSVKANVQYAVLKKGAKLHLDQELVVTHLANELEGMKAVMINSEDQKLNGTTLKFENDQAVKVLVGYFNNTDKVFAPKPVLEIDATANDYGQAEAKIRHALRIQYMPMLDIHTYSFPKGKNELKIPKGEALILGFIADDELQHAYNADVDNQGDDMDDLFGYYEETKL</sequence>
<proteinExistence type="predicted"/>
<organism evidence="2 3">
    <name type="scientific">Sphingobacterium arenae</name>
    <dbReference type="NCBI Taxonomy" id="1280598"/>
    <lineage>
        <taxon>Bacteria</taxon>
        <taxon>Pseudomonadati</taxon>
        <taxon>Bacteroidota</taxon>
        <taxon>Sphingobacteriia</taxon>
        <taxon>Sphingobacteriales</taxon>
        <taxon>Sphingobacteriaceae</taxon>
        <taxon>Sphingobacterium</taxon>
    </lineage>
</organism>
<dbReference type="InterPro" id="IPR029018">
    <property type="entry name" value="Hex-like_dom2"/>
</dbReference>
<accession>A0ABR7XZY5</accession>
<gene>
    <name evidence="2" type="ORF">H8B17_03225</name>
</gene>
<name>A0ABR7XZY5_9SPHI</name>
<reference evidence="2 3" key="1">
    <citation type="submission" date="2020-08" db="EMBL/GenBank/DDBJ databases">
        <title>Sphingobacterium sp. DN00404 isolated from aquaculture water.</title>
        <authorList>
            <person name="Zhang M."/>
        </authorList>
    </citation>
    <scope>NUCLEOTIDE SEQUENCE [LARGE SCALE GENOMIC DNA]</scope>
    <source>
        <strain evidence="2 3">KCTC 32294</strain>
    </source>
</reference>
<keyword evidence="3" id="KW-1185">Reference proteome</keyword>